<evidence type="ECO:0000256" key="2">
    <source>
        <dbReference type="PROSITE-ProRule" id="PRU00169"/>
    </source>
</evidence>
<evidence type="ECO:0000313" key="6">
    <source>
        <dbReference type="Proteomes" id="UP000608530"/>
    </source>
</evidence>
<dbReference type="Gene3D" id="1.10.10.10">
    <property type="entry name" value="Winged helix-like DNA-binding domain superfamily/Winged helix DNA-binding domain"/>
    <property type="match status" value="1"/>
</dbReference>
<dbReference type="SUPFAM" id="SSF52172">
    <property type="entry name" value="CheY-like"/>
    <property type="match status" value="1"/>
</dbReference>
<dbReference type="RefSeq" id="WP_200115773.1">
    <property type="nucleotide sequence ID" value="NZ_JAEHOH010000014.1"/>
</dbReference>
<dbReference type="EMBL" id="JAEHOH010000014">
    <property type="protein sequence ID" value="MBK0419636.1"/>
    <property type="molecule type" value="Genomic_DNA"/>
</dbReference>
<evidence type="ECO:0000259" key="3">
    <source>
        <dbReference type="PROSITE" id="PS50043"/>
    </source>
</evidence>
<dbReference type="InterPro" id="IPR011006">
    <property type="entry name" value="CheY-like_superfamily"/>
</dbReference>
<dbReference type="SMART" id="SM00421">
    <property type="entry name" value="HTH_LUXR"/>
    <property type="match status" value="1"/>
</dbReference>
<reference evidence="5" key="1">
    <citation type="submission" date="2020-12" db="EMBL/GenBank/DDBJ databases">
        <title>Leucobacter sp. CAS1, isolated from Chromium sludge.</title>
        <authorList>
            <person name="Xu Z."/>
        </authorList>
    </citation>
    <scope>NUCLEOTIDE SEQUENCE</scope>
    <source>
        <strain evidence="5">CSA1</strain>
    </source>
</reference>
<evidence type="ECO:0000259" key="4">
    <source>
        <dbReference type="PROSITE" id="PS50110"/>
    </source>
</evidence>
<feature type="modified residue" description="4-aspartylphosphate" evidence="2">
    <location>
        <position position="38"/>
    </location>
</feature>
<dbReference type="InterPro" id="IPR016032">
    <property type="entry name" value="Sig_transdc_resp-reg_C-effctor"/>
</dbReference>
<dbReference type="Gene3D" id="3.40.50.2300">
    <property type="match status" value="1"/>
</dbReference>
<dbReference type="Proteomes" id="UP000608530">
    <property type="component" value="Unassembled WGS sequence"/>
</dbReference>
<dbReference type="PRINTS" id="PR00038">
    <property type="entry name" value="HTHLUXR"/>
</dbReference>
<dbReference type="CDD" id="cd06170">
    <property type="entry name" value="LuxR_C_like"/>
    <property type="match status" value="1"/>
</dbReference>
<keyword evidence="6" id="KW-1185">Reference proteome</keyword>
<protein>
    <submittedName>
        <fullName evidence="5">Response regulator transcription factor</fullName>
    </submittedName>
</protein>
<name>A0A934Q891_9MICO</name>
<evidence type="ECO:0000256" key="1">
    <source>
        <dbReference type="ARBA" id="ARBA00023125"/>
    </source>
</evidence>
<dbReference type="InterPro" id="IPR036388">
    <property type="entry name" value="WH-like_DNA-bd_sf"/>
</dbReference>
<dbReference type="GO" id="GO:0006355">
    <property type="term" value="P:regulation of DNA-templated transcription"/>
    <property type="evidence" value="ECO:0007669"/>
    <property type="project" value="InterPro"/>
</dbReference>
<keyword evidence="2" id="KW-0597">Phosphoprotein</keyword>
<dbReference type="SUPFAM" id="SSF46894">
    <property type="entry name" value="C-terminal effector domain of the bipartite response regulators"/>
    <property type="match status" value="1"/>
</dbReference>
<dbReference type="Pfam" id="PF00196">
    <property type="entry name" value="GerE"/>
    <property type="match status" value="1"/>
</dbReference>
<evidence type="ECO:0000313" key="5">
    <source>
        <dbReference type="EMBL" id="MBK0419636.1"/>
    </source>
</evidence>
<sequence>MTSQPLRVRLLNDYEIVVEGLRSMLAPYAERVRVVALDIQQPSERQADVTLYDTFGQVQADQRKIDEIIADPAAGAVVVYSWNTQEELVGKALDKGCRGYLEKSLSAAELVDRLERIAAGQVIAPEVRDRGVEEPAGGAWPGQHHGLTARESEVIALITQGLTNPEIAARSYITGNSLKSYIRSAYRKMGVERRSQAVRWGIENGMLPPQEV</sequence>
<feature type="domain" description="HTH luxR-type" evidence="3">
    <location>
        <begin position="140"/>
        <end position="205"/>
    </location>
</feature>
<dbReference type="AlphaFoldDB" id="A0A934Q891"/>
<dbReference type="GO" id="GO:0000160">
    <property type="term" value="P:phosphorelay signal transduction system"/>
    <property type="evidence" value="ECO:0007669"/>
    <property type="project" value="InterPro"/>
</dbReference>
<accession>A0A934Q891</accession>
<dbReference type="GO" id="GO:0003677">
    <property type="term" value="F:DNA binding"/>
    <property type="evidence" value="ECO:0007669"/>
    <property type="project" value="UniProtKB-KW"/>
</dbReference>
<keyword evidence="1" id="KW-0238">DNA-binding</keyword>
<dbReference type="PROSITE" id="PS50043">
    <property type="entry name" value="HTH_LUXR_2"/>
    <property type="match status" value="1"/>
</dbReference>
<dbReference type="InterPro" id="IPR001789">
    <property type="entry name" value="Sig_transdc_resp-reg_receiver"/>
</dbReference>
<dbReference type="PANTHER" id="PTHR43214">
    <property type="entry name" value="TWO-COMPONENT RESPONSE REGULATOR"/>
    <property type="match status" value="1"/>
</dbReference>
<organism evidence="5 6">
    <name type="scientific">Leucobacter chromiisoli</name>
    <dbReference type="NCBI Taxonomy" id="2796471"/>
    <lineage>
        <taxon>Bacteria</taxon>
        <taxon>Bacillati</taxon>
        <taxon>Actinomycetota</taxon>
        <taxon>Actinomycetes</taxon>
        <taxon>Micrococcales</taxon>
        <taxon>Microbacteriaceae</taxon>
        <taxon>Leucobacter</taxon>
    </lineage>
</organism>
<dbReference type="InterPro" id="IPR039420">
    <property type="entry name" value="WalR-like"/>
</dbReference>
<dbReference type="InterPro" id="IPR000792">
    <property type="entry name" value="Tscrpt_reg_LuxR_C"/>
</dbReference>
<gene>
    <name evidence="5" type="ORF">JD276_11390</name>
</gene>
<comment type="caution">
    <text evidence="5">The sequence shown here is derived from an EMBL/GenBank/DDBJ whole genome shotgun (WGS) entry which is preliminary data.</text>
</comment>
<feature type="domain" description="Response regulatory" evidence="4">
    <location>
        <begin position="1"/>
        <end position="118"/>
    </location>
</feature>
<proteinExistence type="predicted"/>
<dbReference type="PROSITE" id="PS50110">
    <property type="entry name" value="RESPONSE_REGULATORY"/>
    <property type="match status" value="1"/>
</dbReference>